<feature type="domain" description="UspA" evidence="1">
    <location>
        <begin position="19"/>
        <end position="155"/>
    </location>
</feature>
<name>A0A917WIH9_9ACTN</name>
<reference evidence="2" key="1">
    <citation type="journal article" date="2014" name="Int. J. Syst. Evol. Microbiol.">
        <title>Complete genome sequence of Corynebacterium casei LMG S-19264T (=DSM 44701T), isolated from a smear-ripened cheese.</title>
        <authorList>
            <consortium name="US DOE Joint Genome Institute (JGI-PGF)"/>
            <person name="Walter F."/>
            <person name="Albersmeier A."/>
            <person name="Kalinowski J."/>
            <person name="Ruckert C."/>
        </authorList>
    </citation>
    <scope>NUCLEOTIDE SEQUENCE</scope>
    <source>
        <strain evidence="2">CGMCC 4.7308</strain>
    </source>
</reference>
<gene>
    <name evidence="2" type="ORF">GCM10011594_29330</name>
</gene>
<dbReference type="Pfam" id="PF00582">
    <property type="entry name" value="Usp"/>
    <property type="match status" value="2"/>
</dbReference>
<dbReference type="SUPFAM" id="SSF52402">
    <property type="entry name" value="Adenine nucleotide alpha hydrolases-like"/>
    <property type="match status" value="2"/>
</dbReference>
<dbReference type="Gene3D" id="3.40.50.620">
    <property type="entry name" value="HUPs"/>
    <property type="match status" value="2"/>
</dbReference>
<protein>
    <recommendedName>
        <fullName evidence="1">UspA domain-containing protein</fullName>
    </recommendedName>
</protein>
<evidence type="ECO:0000313" key="3">
    <source>
        <dbReference type="Proteomes" id="UP000655208"/>
    </source>
</evidence>
<dbReference type="Proteomes" id="UP000655208">
    <property type="component" value="Unassembled WGS sequence"/>
</dbReference>
<dbReference type="AlphaFoldDB" id="A0A917WIH9"/>
<reference evidence="2" key="2">
    <citation type="submission" date="2020-09" db="EMBL/GenBank/DDBJ databases">
        <authorList>
            <person name="Sun Q."/>
            <person name="Zhou Y."/>
        </authorList>
    </citation>
    <scope>NUCLEOTIDE SEQUENCE</scope>
    <source>
        <strain evidence="2">CGMCC 4.7308</strain>
    </source>
</reference>
<dbReference type="RefSeq" id="WP_188942754.1">
    <property type="nucleotide sequence ID" value="NZ_BMNA01000005.1"/>
</dbReference>
<proteinExistence type="predicted"/>
<sequence>MPDTIPRPLPVPPSPPLPVIAALDGSADDLEVARWAAREAALRGTGLRLVHLSVPALPLAPAGAVAPVRSRRLLESADLARRSLTRIARTVVDDDPALPVAAALAHQDPVGTLRRLTGSAVLTVVGAAGVRSGGLGRQVTSALAGGSTGPVAVLRRDPADGIVRSDGPVVVAVDAGRDTAAAVDWAADRAARAAVPLLAVAVPGRSRRGDRASAAAAGADVVAEAEAYLRLDSALTAVRERHSGLDVRPLAPQGDPVAELLAVAATGRAAGAPSLLVVGRRPAAWWRVGAAARRRRAVLAGASCPVAVVGIAPAGGARSGAGRSDRQSGR</sequence>
<dbReference type="InterPro" id="IPR006016">
    <property type="entry name" value="UspA"/>
</dbReference>
<organism evidence="2 3">
    <name type="scientific">Nakamurella endophytica</name>
    <dbReference type="NCBI Taxonomy" id="1748367"/>
    <lineage>
        <taxon>Bacteria</taxon>
        <taxon>Bacillati</taxon>
        <taxon>Actinomycetota</taxon>
        <taxon>Actinomycetes</taxon>
        <taxon>Nakamurellales</taxon>
        <taxon>Nakamurellaceae</taxon>
        <taxon>Nakamurella</taxon>
    </lineage>
</organism>
<accession>A0A917WIH9</accession>
<dbReference type="EMBL" id="BMNA01000005">
    <property type="protein sequence ID" value="GGM07511.1"/>
    <property type="molecule type" value="Genomic_DNA"/>
</dbReference>
<dbReference type="InterPro" id="IPR014729">
    <property type="entry name" value="Rossmann-like_a/b/a_fold"/>
</dbReference>
<evidence type="ECO:0000259" key="1">
    <source>
        <dbReference type="Pfam" id="PF00582"/>
    </source>
</evidence>
<keyword evidence="3" id="KW-1185">Reference proteome</keyword>
<evidence type="ECO:0000313" key="2">
    <source>
        <dbReference type="EMBL" id="GGM07511.1"/>
    </source>
</evidence>
<feature type="domain" description="UspA" evidence="1">
    <location>
        <begin position="168"/>
        <end position="309"/>
    </location>
</feature>
<comment type="caution">
    <text evidence="2">The sequence shown here is derived from an EMBL/GenBank/DDBJ whole genome shotgun (WGS) entry which is preliminary data.</text>
</comment>